<evidence type="ECO:0000313" key="1">
    <source>
        <dbReference type="EMBL" id="GIY93675.1"/>
    </source>
</evidence>
<evidence type="ECO:0000313" key="2">
    <source>
        <dbReference type="Proteomes" id="UP001054945"/>
    </source>
</evidence>
<evidence type="ECO:0008006" key="3">
    <source>
        <dbReference type="Google" id="ProtNLM"/>
    </source>
</evidence>
<reference evidence="1 2" key="1">
    <citation type="submission" date="2021-06" db="EMBL/GenBank/DDBJ databases">
        <title>Caerostris extrusa draft genome.</title>
        <authorList>
            <person name="Kono N."/>
            <person name="Arakawa K."/>
        </authorList>
    </citation>
    <scope>NUCLEOTIDE SEQUENCE [LARGE SCALE GENOMIC DNA]</scope>
</reference>
<keyword evidence="2" id="KW-1185">Reference proteome</keyword>
<dbReference type="AlphaFoldDB" id="A0AAV4XI96"/>
<protein>
    <recommendedName>
        <fullName evidence="3">Ycf15</fullName>
    </recommendedName>
</protein>
<accession>A0AAV4XI96</accession>
<organism evidence="1 2">
    <name type="scientific">Caerostris extrusa</name>
    <name type="common">Bark spider</name>
    <name type="synonym">Caerostris bankana</name>
    <dbReference type="NCBI Taxonomy" id="172846"/>
    <lineage>
        <taxon>Eukaryota</taxon>
        <taxon>Metazoa</taxon>
        <taxon>Ecdysozoa</taxon>
        <taxon>Arthropoda</taxon>
        <taxon>Chelicerata</taxon>
        <taxon>Arachnida</taxon>
        <taxon>Araneae</taxon>
        <taxon>Araneomorphae</taxon>
        <taxon>Entelegynae</taxon>
        <taxon>Araneoidea</taxon>
        <taxon>Araneidae</taxon>
        <taxon>Caerostris</taxon>
    </lineage>
</organism>
<comment type="caution">
    <text evidence="1">The sequence shown here is derived from an EMBL/GenBank/DDBJ whole genome shotgun (WGS) entry which is preliminary data.</text>
</comment>
<gene>
    <name evidence="1" type="ORF">CEXT_128541</name>
</gene>
<dbReference type="EMBL" id="BPLR01017690">
    <property type="protein sequence ID" value="GIY93675.1"/>
    <property type="molecule type" value="Genomic_DNA"/>
</dbReference>
<sequence>MYDTPRVWTHLRMVTSAQGSRGQCFRFGYLELKKKWQLRNRNTKIWVGCRLGISETSQDMQLINAPIYG</sequence>
<name>A0AAV4XI96_CAEEX</name>
<dbReference type="Proteomes" id="UP001054945">
    <property type="component" value="Unassembled WGS sequence"/>
</dbReference>
<proteinExistence type="predicted"/>